<dbReference type="AlphaFoldDB" id="A0A2T4IBC4"/>
<dbReference type="SUPFAM" id="SSF48695">
    <property type="entry name" value="Multiheme cytochromes"/>
    <property type="match status" value="1"/>
</dbReference>
<evidence type="ECO:0000256" key="7">
    <source>
        <dbReference type="ARBA" id="ARBA00022723"/>
    </source>
</evidence>
<dbReference type="RefSeq" id="WP_107494804.1">
    <property type="nucleotide sequence ID" value="NZ_PZKC01000020.1"/>
</dbReference>
<evidence type="ECO:0000313" key="17">
    <source>
        <dbReference type="EMBL" id="PTD95071.1"/>
    </source>
</evidence>
<dbReference type="PANTHER" id="PTHR30333:SF1">
    <property type="entry name" value="CYTOCHROME C-TYPE PROTEIN NAPC"/>
    <property type="match status" value="1"/>
</dbReference>
<evidence type="ECO:0000256" key="13">
    <source>
        <dbReference type="PIRSR" id="PIRSR000013-1"/>
    </source>
</evidence>
<organism evidence="17 18">
    <name type="scientific">Pseudothauera lacus</name>
    <dbReference type="NCBI Taxonomy" id="2136175"/>
    <lineage>
        <taxon>Bacteria</taxon>
        <taxon>Pseudomonadati</taxon>
        <taxon>Pseudomonadota</taxon>
        <taxon>Betaproteobacteria</taxon>
        <taxon>Rhodocyclales</taxon>
        <taxon>Zoogloeaceae</taxon>
        <taxon>Pseudothauera</taxon>
    </lineage>
</organism>
<keyword evidence="3 12" id="KW-0813">Transport</keyword>
<comment type="caution">
    <text evidence="17">The sequence shown here is derived from an EMBL/GenBank/DDBJ whole genome shotgun (WGS) entry which is preliminary data.</text>
</comment>
<evidence type="ECO:0000256" key="1">
    <source>
        <dbReference type="ARBA" id="ARBA00004162"/>
    </source>
</evidence>
<dbReference type="InterPro" id="IPR005126">
    <property type="entry name" value="NapC/NirT_cyt_c_N"/>
</dbReference>
<evidence type="ECO:0000256" key="9">
    <source>
        <dbReference type="ARBA" id="ARBA00022989"/>
    </source>
</evidence>
<dbReference type="PANTHER" id="PTHR30333">
    <property type="entry name" value="CYTOCHROME C-TYPE PROTEIN"/>
    <property type="match status" value="1"/>
</dbReference>
<feature type="binding site" description="axial binding residue" evidence="14">
    <location>
        <position position="100"/>
    </location>
    <ligand>
        <name>heme</name>
        <dbReference type="ChEBI" id="CHEBI:30413"/>
        <label>1</label>
    </ligand>
    <ligandPart>
        <name>Fe</name>
        <dbReference type="ChEBI" id="CHEBI:18248"/>
    </ligandPart>
</feature>
<keyword evidence="5 12" id="KW-0349">Heme</keyword>
<dbReference type="GO" id="GO:0019333">
    <property type="term" value="P:denitrification pathway"/>
    <property type="evidence" value="ECO:0007669"/>
    <property type="project" value="InterPro"/>
</dbReference>
<feature type="binding site" description="axial binding residue" evidence="14">
    <location>
        <position position="82"/>
    </location>
    <ligand>
        <name>heme</name>
        <dbReference type="ChEBI" id="CHEBI:30413"/>
        <label>2</label>
    </ligand>
    <ligandPart>
        <name>Fe</name>
        <dbReference type="ChEBI" id="CHEBI:18248"/>
    </ligandPart>
</feature>
<keyword evidence="7 12" id="KW-0479">Metal-binding</keyword>
<comment type="cofactor">
    <cofactor evidence="13">
        <name>heme</name>
        <dbReference type="ChEBI" id="CHEBI:30413"/>
    </cofactor>
    <text evidence="13">Binds 4 heme groups per subunit.</text>
</comment>
<dbReference type="GO" id="GO:0009061">
    <property type="term" value="P:anaerobic respiration"/>
    <property type="evidence" value="ECO:0007669"/>
    <property type="project" value="TreeGrafter"/>
</dbReference>
<comment type="similarity">
    <text evidence="2">Belongs to the NapC/NirT/NrfH family.</text>
</comment>
<feature type="binding site" description="covalent" evidence="13">
    <location>
        <position position="81"/>
    </location>
    <ligand>
        <name>heme</name>
        <dbReference type="ChEBI" id="CHEBI:30413"/>
        <label>2</label>
    </ligand>
</feature>
<evidence type="ECO:0000256" key="3">
    <source>
        <dbReference type="ARBA" id="ARBA00022448"/>
    </source>
</evidence>
<evidence type="ECO:0000256" key="4">
    <source>
        <dbReference type="ARBA" id="ARBA00022475"/>
    </source>
</evidence>
<feature type="binding site" description="covalent" evidence="13">
    <location>
        <position position="51"/>
    </location>
    <ligand>
        <name>heme</name>
        <dbReference type="ChEBI" id="CHEBI:30413"/>
        <label>1</label>
    </ligand>
</feature>
<dbReference type="GO" id="GO:0020037">
    <property type="term" value="F:heme binding"/>
    <property type="evidence" value="ECO:0007669"/>
    <property type="project" value="InterPro"/>
</dbReference>
<comment type="subcellular location">
    <subcellularLocation>
        <location evidence="1">Cell membrane</location>
        <topology evidence="1">Single-pass membrane protein</topology>
    </subcellularLocation>
</comment>
<sequence>MSDDNKKSLWQKLRALGLGTIAVAFTAGIIFWGGFNTVMEWTNTEQFCISCHEMRDNVYEEYRNTIHYQNRTGVRAICSDCHVPREWVPKMIRKIQATRELYGKVMGTIDTPEKFEAHRLRLAENEWRRMRANNSQECRNCHSFEYFDYSVQGRRSNQAHQSGLAEGKTCIDCHKGIAHSLPPIEQDIGLERPAVTPDVFHPPSTQQ</sequence>
<evidence type="ECO:0000256" key="12">
    <source>
        <dbReference type="PIRNR" id="PIRNR000013"/>
    </source>
</evidence>
<evidence type="ECO:0000256" key="8">
    <source>
        <dbReference type="ARBA" id="ARBA00022982"/>
    </source>
</evidence>
<evidence type="ECO:0000259" key="16">
    <source>
        <dbReference type="Pfam" id="PF03264"/>
    </source>
</evidence>
<evidence type="ECO:0000256" key="2">
    <source>
        <dbReference type="ARBA" id="ARBA00007395"/>
    </source>
</evidence>
<keyword evidence="18" id="KW-1185">Reference proteome</keyword>
<protein>
    <recommendedName>
        <fullName evidence="12">Cytochrome c-type protein</fullName>
    </recommendedName>
</protein>
<evidence type="ECO:0000313" key="18">
    <source>
        <dbReference type="Proteomes" id="UP000241193"/>
    </source>
</evidence>
<dbReference type="Proteomes" id="UP000241193">
    <property type="component" value="Unassembled WGS sequence"/>
</dbReference>
<keyword evidence="9 15" id="KW-1133">Transmembrane helix</keyword>
<comment type="PTM">
    <text evidence="12">Binds 4 heme groups per subunit.</text>
</comment>
<keyword evidence="6 15" id="KW-0812">Transmembrane</keyword>
<feature type="domain" description="NapC/NirT cytochrome c N-terminal" evidence="16">
    <location>
        <begin position="18"/>
        <end position="182"/>
    </location>
</feature>
<dbReference type="InterPro" id="IPR024717">
    <property type="entry name" value="NapC/NirT/NrfH"/>
</dbReference>
<feature type="binding site" description="covalent" evidence="13">
    <location>
        <position position="48"/>
    </location>
    <ligand>
        <name>heme</name>
        <dbReference type="ChEBI" id="CHEBI:30413"/>
        <label>1</label>
    </ligand>
</feature>
<gene>
    <name evidence="17" type="ORF">C8261_16370</name>
</gene>
<feature type="binding site" description="axial binding residue" evidence="14">
    <location>
        <position position="142"/>
    </location>
    <ligand>
        <name>heme</name>
        <dbReference type="ChEBI" id="CHEBI:30413"/>
        <label>3</label>
    </ligand>
    <ligandPart>
        <name>Fe</name>
        <dbReference type="ChEBI" id="CHEBI:18248"/>
    </ligandPart>
</feature>
<evidence type="ECO:0000256" key="10">
    <source>
        <dbReference type="ARBA" id="ARBA00023004"/>
    </source>
</evidence>
<name>A0A2T4IBC4_9RHOO</name>
<evidence type="ECO:0000256" key="14">
    <source>
        <dbReference type="PIRSR" id="PIRSR000013-2"/>
    </source>
</evidence>
<dbReference type="GO" id="GO:0009055">
    <property type="term" value="F:electron transfer activity"/>
    <property type="evidence" value="ECO:0007669"/>
    <property type="project" value="TreeGrafter"/>
</dbReference>
<dbReference type="Pfam" id="PF03264">
    <property type="entry name" value="Cytochrom_NNT"/>
    <property type="match status" value="1"/>
</dbReference>
<dbReference type="InterPro" id="IPR051174">
    <property type="entry name" value="Cytochrome_c-type_ET"/>
</dbReference>
<feature type="binding site" description="covalent" evidence="13">
    <location>
        <position position="138"/>
    </location>
    <ligand>
        <name>heme</name>
        <dbReference type="ChEBI" id="CHEBI:30413"/>
        <label>3</label>
    </ligand>
</feature>
<feature type="binding site" description="axial binding residue" evidence="14">
    <location>
        <position position="179"/>
    </location>
    <ligand>
        <name>heme</name>
        <dbReference type="ChEBI" id="CHEBI:30413"/>
        <label>2</label>
    </ligand>
    <ligandPart>
        <name>Fe</name>
        <dbReference type="ChEBI" id="CHEBI:18248"/>
    </ligandPart>
</feature>
<dbReference type="EMBL" id="PZKC01000020">
    <property type="protein sequence ID" value="PTD95071.1"/>
    <property type="molecule type" value="Genomic_DNA"/>
</dbReference>
<dbReference type="Gene3D" id="1.10.3820.10">
    <property type="entry name" value="Di-heme elbow motif domain"/>
    <property type="match status" value="1"/>
</dbReference>
<reference evidence="17 18" key="2">
    <citation type="submission" date="2018-04" db="EMBL/GenBank/DDBJ databases">
        <title>Thauera lacus sp. nov., isolated from an saline lake in Inner Mongolia, China.</title>
        <authorList>
            <person name="Liang Q.-Y."/>
        </authorList>
    </citation>
    <scope>NUCLEOTIDE SEQUENCE [LARGE SCALE GENOMIC DNA]</scope>
    <source>
        <strain evidence="17 18">D20</strain>
    </source>
</reference>
<evidence type="ECO:0000256" key="11">
    <source>
        <dbReference type="ARBA" id="ARBA00023136"/>
    </source>
</evidence>
<keyword evidence="10 12" id="KW-0408">Iron</keyword>
<feature type="binding site" description="covalent" evidence="13">
    <location>
        <position position="170"/>
    </location>
    <ligand>
        <name>heme</name>
        <dbReference type="ChEBI" id="CHEBI:30413"/>
        <label>4</label>
    </ligand>
</feature>
<feature type="binding site" description="axial binding residue" evidence="14">
    <location>
        <position position="174"/>
    </location>
    <ligand>
        <name>heme</name>
        <dbReference type="ChEBI" id="CHEBI:30413"/>
        <label>4</label>
    </ligand>
    <ligandPart>
        <name>Fe</name>
        <dbReference type="ChEBI" id="CHEBI:18248"/>
    </ligandPart>
</feature>
<keyword evidence="4" id="KW-1003">Cell membrane</keyword>
<evidence type="ECO:0000256" key="5">
    <source>
        <dbReference type="ARBA" id="ARBA00022617"/>
    </source>
</evidence>
<dbReference type="InterPro" id="IPR036280">
    <property type="entry name" value="Multihaem_cyt_sf"/>
</dbReference>
<feature type="binding site" description="axial binding residue" evidence="14">
    <location>
        <position position="54"/>
    </location>
    <ligand>
        <name>heme</name>
        <dbReference type="ChEBI" id="CHEBI:30413"/>
        <label>1</label>
    </ligand>
    <ligandPart>
        <name>Fe</name>
        <dbReference type="ChEBI" id="CHEBI:18248"/>
    </ligandPart>
</feature>
<feature type="binding site" description="covalent" evidence="13">
    <location>
        <position position="78"/>
    </location>
    <ligand>
        <name>heme</name>
        <dbReference type="ChEBI" id="CHEBI:30413"/>
        <label>2</label>
    </ligand>
</feature>
<proteinExistence type="inferred from homology"/>
<feature type="binding site" description="covalent" evidence="13">
    <location>
        <position position="141"/>
    </location>
    <ligand>
        <name>heme</name>
        <dbReference type="ChEBI" id="CHEBI:30413"/>
        <label>3</label>
    </ligand>
</feature>
<reference evidence="17 18" key="1">
    <citation type="submission" date="2018-03" db="EMBL/GenBank/DDBJ databases">
        <authorList>
            <person name="Keele B.F."/>
        </authorList>
    </citation>
    <scope>NUCLEOTIDE SEQUENCE [LARGE SCALE GENOMIC DNA]</scope>
    <source>
        <strain evidence="17 18">D20</strain>
    </source>
</reference>
<keyword evidence="11 15" id="KW-0472">Membrane</keyword>
<feature type="transmembrane region" description="Helical" evidence="15">
    <location>
        <begin position="15"/>
        <end position="35"/>
    </location>
</feature>
<keyword evidence="8 12" id="KW-0249">Electron transport</keyword>
<accession>A0A2T4IBC4</accession>
<evidence type="ECO:0000256" key="6">
    <source>
        <dbReference type="ARBA" id="ARBA00022692"/>
    </source>
</evidence>
<evidence type="ECO:0000256" key="15">
    <source>
        <dbReference type="SAM" id="Phobius"/>
    </source>
</evidence>
<dbReference type="GO" id="GO:0005886">
    <property type="term" value="C:plasma membrane"/>
    <property type="evidence" value="ECO:0007669"/>
    <property type="project" value="UniProtKB-SubCell"/>
</dbReference>
<dbReference type="GO" id="GO:0046872">
    <property type="term" value="F:metal ion binding"/>
    <property type="evidence" value="ECO:0007669"/>
    <property type="project" value="UniProtKB-KW"/>
</dbReference>
<dbReference type="OrthoDB" id="9782159at2"/>
<dbReference type="FunFam" id="1.10.3820.10:FF:000001">
    <property type="entry name" value="Cytochrome c-type protein"/>
    <property type="match status" value="1"/>
</dbReference>
<dbReference type="InterPro" id="IPR038266">
    <property type="entry name" value="NapC/NirT_cytc_sf"/>
</dbReference>
<dbReference type="PIRSF" id="PIRSF000013">
    <property type="entry name" value="4_hem_cytochrm_NapC"/>
    <property type="match status" value="1"/>
</dbReference>
<feature type="binding site" description="covalent" evidence="13">
    <location>
        <position position="173"/>
    </location>
    <ligand>
        <name>heme</name>
        <dbReference type="ChEBI" id="CHEBI:30413"/>
        <label>4</label>
    </ligand>
</feature>